<dbReference type="Proteomes" id="UP000054874">
    <property type="component" value="Unassembled WGS sequence"/>
</dbReference>
<gene>
    <name evidence="10" type="ORF">ASU35_05795</name>
</gene>
<dbReference type="STRING" id="290052.ASU35_05795"/>
<feature type="transmembrane region" description="Helical" evidence="7">
    <location>
        <begin position="73"/>
        <end position="95"/>
    </location>
</feature>
<keyword evidence="3" id="KW-1003">Cell membrane</keyword>
<name>A0A0V8QI35_9FIRM</name>
<evidence type="ECO:0000256" key="1">
    <source>
        <dbReference type="ARBA" id="ARBA00004651"/>
    </source>
</evidence>
<reference evidence="10 11" key="1">
    <citation type="submission" date="2015-11" db="EMBL/GenBank/DDBJ databases">
        <title>Butyribacter intestini gen. nov., sp. nov., a butyric acid-producing bacterium of the family Lachnospiraceae isolated from the human faeces.</title>
        <authorList>
            <person name="Zou Y."/>
            <person name="Xue W."/>
            <person name="Luo G."/>
            <person name="Lv M."/>
        </authorList>
    </citation>
    <scope>NUCLEOTIDE SEQUENCE [LARGE SCALE GENOMIC DNA]</scope>
    <source>
        <strain evidence="10 11">ACET-33324</strain>
    </source>
</reference>
<evidence type="ECO:0000259" key="9">
    <source>
        <dbReference type="PROSITE" id="PS50928"/>
    </source>
</evidence>
<keyword evidence="4 7" id="KW-0812">Transmembrane</keyword>
<dbReference type="InterPro" id="IPR035906">
    <property type="entry name" value="MetI-like_sf"/>
</dbReference>
<evidence type="ECO:0000256" key="8">
    <source>
        <dbReference type="SAM" id="MobiDB-lite"/>
    </source>
</evidence>
<evidence type="ECO:0000256" key="5">
    <source>
        <dbReference type="ARBA" id="ARBA00022989"/>
    </source>
</evidence>
<protein>
    <submittedName>
        <fullName evidence="10">Nitrate ABC transporter permease</fullName>
    </submittedName>
</protein>
<dbReference type="InterPro" id="IPR000515">
    <property type="entry name" value="MetI-like"/>
</dbReference>
<proteinExistence type="inferred from homology"/>
<keyword evidence="2 7" id="KW-0813">Transport</keyword>
<evidence type="ECO:0000256" key="6">
    <source>
        <dbReference type="ARBA" id="ARBA00023136"/>
    </source>
</evidence>
<evidence type="ECO:0000256" key="2">
    <source>
        <dbReference type="ARBA" id="ARBA00022448"/>
    </source>
</evidence>
<comment type="similarity">
    <text evidence="7">Belongs to the binding-protein-dependent transport system permease family.</text>
</comment>
<feature type="compositionally biased region" description="Polar residues" evidence="8">
    <location>
        <begin position="1"/>
        <end position="18"/>
    </location>
</feature>
<dbReference type="GO" id="GO:0055085">
    <property type="term" value="P:transmembrane transport"/>
    <property type="evidence" value="ECO:0007669"/>
    <property type="project" value="InterPro"/>
</dbReference>
<feature type="transmembrane region" description="Helical" evidence="7">
    <location>
        <begin position="179"/>
        <end position="201"/>
    </location>
</feature>
<feature type="domain" description="ABC transmembrane type-1" evidence="9">
    <location>
        <begin position="69"/>
        <end position="253"/>
    </location>
</feature>
<dbReference type="PROSITE" id="PS50928">
    <property type="entry name" value="ABC_TM1"/>
    <property type="match status" value="1"/>
</dbReference>
<feature type="transmembrane region" description="Helical" evidence="7">
    <location>
        <begin position="107"/>
        <end position="131"/>
    </location>
</feature>
<accession>A0A0V8QI35</accession>
<comment type="caution">
    <text evidence="10">The sequence shown here is derived from an EMBL/GenBank/DDBJ whole genome shotgun (WGS) entry which is preliminary data.</text>
</comment>
<dbReference type="PANTHER" id="PTHR30151:SF0">
    <property type="entry name" value="ABC TRANSPORTER PERMEASE PROTEIN MJ0413-RELATED"/>
    <property type="match status" value="1"/>
</dbReference>
<dbReference type="AlphaFoldDB" id="A0A0V8QI35"/>
<dbReference type="CDD" id="cd06261">
    <property type="entry name" value="TM_PBP2"/>
    <property type="match status" value="1"/>
</dbReference>
<dbReference type="RefSeq" id="WP_058351468.1">
    <property type="nucleotide sequence ID" value="NZ_CABMMD010000024.1"/>
</dbReference>
<dbReference type="SUPFAM" id="SSF161098">
    <property type="entry name" value="MetI-like"/>
    <property type="match status" value="1"/>
</dbReference>
<feature type="transmembrane region" description="Helical" evidence="7">
    <location>
        <begin position="23"/>
        <end position="40"/>
    </location>
</feature>
<dbReference type="PANTHER" id="PTHR30151">
    <property type="entry name" value="ALKANE SULFONATE ABC TRANSPORTER-RELATED, MEMBRANE SUBUNIT"/>
    <property type="match status" value="1"/>
</dbReference>
<evidence type="ECO:0000313" key="11">
    <source>
        <dbReference type="Proteomes" id="UP000054874"/>
    </source>
</evidence>
<evidence type="ECO:0000256" key="7">
    <source>
        <dbReference type="RuleBase" id="RU363032"/>
    </source>
</evidence>
<keyword evidence="5 7" id="KW-1133">Transmembrane helix</keyword>
<dbReference type="Pfam" id="PF00528">
    <property type="entry name" value="BPD_transp_1"/>
    <property type="match status" value="1"/>
</dbReference>
<keyword evidence="11" id="KW-1185">Reference proteome</keyword>
<dbReference type="GO" id="GO:0005886">
    <property type="term" value="C:plasma membrane"/>
    <property type="evidence" value="ECO:0007669"/>
    <property type="project" value="UniProtKB-SubCell"/>
</dbReference>
<feature type="transmembrane region" description="Helical" evidence="7">
    <location>
        <begin position="235"/>
        <end position="261"/>
    </location>
</feature>
<sequence>MISITSHNSDITRGSCQKQKPPAGLKPWAVFLWLLIWQLASWKLNQPILLVSPAAVLKRLFELTLTTAFWKSIGFSLLRISTGFLCGAFAGTLLAALSSRFKRIRELFTPLILLAKTIPVASFIILVLIWIPSRNLSVFISFLMVLPVIYTNVLDGICSTNRELLEMAQVFSLSSWRKIRYIYISQVLPFFSSACTISLGLCWKAGIAAEVIGIPEGSIGENLYNAKVYIDTPDLFAWTLVIVIISVIFEKFVLFLLKLLVHRLQRL</sequence>
<keyword evidence="6 7" id="KW-0472">Membrane</keyword>
<dbReference type="EMBL" id="LNAM01000024">
    <property type="protein sequence ID" value="KSV60267.1"/>
    <property type="molecule type" value="Genomic_DNA"/>
</dbReference>
<dbReference type="Gene3D" id="1.10.3720.10">
    <property type="entry name" value="MetI-like"/>
    <property type="match status" value="1"/>
</dbReference>
<feature type="region of interest" description="Disordered" evidence="8">
    <location>
        <begin position="1"/>
        <end position="22"/>
    </location>
</feature>
<feature type="transmembrane region" description="Helical" evidence="7">
    <location>
        <begin position="137"/>
        <end position="158"/>
    </location>
</feature>
<evidence type="ECO:0000256" key="3">
    <source>
        <dbReference type="ARBA" id="ARBA00022475"/>
    </source>
</evidence>
<dbReference type="OrthoDB" id="308958at2"/>
<organism evidence="10 11">
    <name type="scientific">Acetivibrio ethanolgignens</name>
    <dbReference type="NCBI Taxonomy" id="290052"/>
    <lineage>
        <taxon>Bacteria</taxon>
        <taxon>Bacillati</taxon>
        <taxon>Bacillota</taxon>
        <taxon>Clostridia</taxon>
        <taxon>Eubacteriales</taxon>
        <taxon>Oscillospiraceae</taxon>
        <taxon>Acetivibrio</taxon>
    </lineage>
</organism>
<evidence type="ECO:0000313" key="10">
    <source>
        <dbReference type="EMBL" id="KSV60267.1"/>
    </source>
</evidence>
<comment type="subcellular location">
    <subcellularLocation>
        <location evidence="1 7">Cell membrane</location>
        <topology evidence="1 7">Multi-pass membrane protein</topology>
    </subcellularLocation>
</comment>
<evidence type="ECO:0000256" key="4">
    <source>
        <dbReference type="ARBA" id="ARBA00022692"/>
    </source>
</evidence>